<dbReference type="GO" id="GO:0006529">
    <property type="term" value="P:asparagine biosynthetic process"/>
    <property type="evidence" value="ECO:0007669"/>
    <property type="project" value="UniProtKB-KW"/>
</dbReference>
<dbReference type="Pfam" id="PF00733">
    <property type="entry name" value="Asn_synthase"/>
    <property type="match status" value="1"/>
</dbReference>
<keyword evidence="8" id="KW-0061">Asparagine biosynthesis</keyword>
<dbReference type="OrthoDB" id="9763290at2"/>
<gene>
    <name evidence="12" type="ORF">SAMN02745702_02551</name>
</gene>
<evidence type="ECO:0000256" key="10">
    <source>
        <dbReference type="PIRSR" id="PIRSR001589-3"/>
    </source>
</evidence>
<name>A0A1T4WRZ8_9BACT</name>
<dbReference type="AlphaFoldDB" id="A0A1T4WRZ8"/>
<comment type="similarity">
    <text evidence="2">Belongs to the asparagine synthetase family.</text>
</comment>
<evidence type="ECO:0000256" key="7">
    <source>
        <dbReference type="ARBA" id="ARBA00048741"/>
    </source>
</evidence>
<reference evidence="12 13" key="1">
    <citation type="submission" date="2017-02" db="EMBL/GenBank/DDBJ databases">
        <authorList>
            <person name="Peterson S.W."/>
        </authorList>
    </citation>
    <scope>NUCLEOTIDE SEQUENCE [LARGE SCALE GENOMIC DNA]</scope>
    <source>
        <strain evidence="12 13">DSM 18034</strain>
    </source>
</reference>
<dbReference type="SUPFAM" id="SSF56235">
    <property type="entry name" value="N-terminal nucleophile aminohydrolases (Ntn hydrolases)"/>
    <property type="match status" value="1"/>
</dbReference>
<feature type="domain" description="Glutamine amidotransferase type-2" evidence="11">
    <location>
        <begin position="2"/>
        <end position="218"/>
    </location>
</feature>
<feature type="binding site" evidence="9">
    <location>
        <position position="296"/>
    </location>
    <ligand>
        <name>ATP</name>
        <dbReference type="ChEBI" id="CHEBI:30616"/>
    </ligand>
</feature>
<dbReference type="NCBIfam" id="TIGR01536">
    <property type="entry name" value="asn_synth_AEB"/>
    <property type="match status" value="1"/>
</dbReference>
<dbReference type="Gene3D" id="3.60.20.10">
    <property type="entry name" value="Glutamine Phosphoribosylpyrophosphate, subunit 1, domain 1"/>
    <property type="match status" value="1"/>
</dbReference>
<dbReference type="PANTHER" id="PTHR43284">
    <property type="entry name" value="ASPARAGINE SYNTHETASE (GLUTAMINE-HYDROLYZING)"/>
    <property type="match status" value="1"/>
</dbReference>
<evidence type="ECO:0000313" key="13">
    <source>
        <dbReference type="Proteomes" id="UP000189733"/>
    </source>
</evidence>
<dbReference type="PROSITE" id="PS51278">
    <property type="entry name" value="GATASE_TYPE_2"/>
    <property type="match status" value="1"/>
</dbReference>
<evidence type="ECO:0000256" key="3">
    <source>
        <dbReference type="ARBA" id="ARBA00012737"/>
    </source>
</evidence>
<keyword evidence="5 9" id="KW-0067">ATP-binding</keyword>
<dbReference type="InterPro" id="IPR033738">
    <property type="entry name" value="AsnB_N"/>
</dbReference>
<evidence type="ECO:0000256" key="5">
    <source>
        <dbReference type="ARBA" id="ARBA00022840"/>
    </source>
</evidence>
<dbReference type="CDD" id="cd00712">
    <property type="entry name" value="AsnB"/>
    <property type="match status" value="1"/>
</dbReference>
<feature type="site" description="Important for beta-aspartyl-AMP intermediate formation" evidence="10">
    <location>
        <position position="371"/>
    </location>
</feature>
<dbReference type="EMBL" id="FUYA01000010">
    <property type="protein sequence ID" value="SKA79625.1"/>
    <property type="molecule type" value="Genomic_DNA"/>
</dbReference>
<feature type="active site" description="For GATase activity" evidence="8">
    <location>
        <position position="2"/>
    </location>
</feature>
<dbReference type="STRING" id="1121442.SAMN02745702_02551"/>
<keyword evidence="4 9" id="KW-0547">Nucleotide-binding</keyword>
<dbReference type="RefSeq" id="WP_078685828.1">
    <property type="nucleotide sequence ID" value="NZ_FUYA01000010.1"/>
</dbReference>
<dbReference type="GO" id="GO:0005829">
    <property type="term" value="C:cytosol"/>
    <property type="evidence" value="ECO:0007669"/>
    <property type="project" value="TreeGrafter"/>
</dbReference>
<comment type="pathway">
    <text evidence="1">Amino-acid biosynthesis; L-asparagine biosynthesis; L-asparagine from L-aspartate (L-Gln route): step 1/1.</text>
</comment>
<evidence type="ECO:0000256" key="1">
    <source>
        <dbReference type="ARBA" id="ARBA00005187"/>
    </source>
</evidence>
<evidence type="ECO:0000313" key="12">
    <source>
        <dbReference type="EMBL" id="SKA79625.1"/>
    </source>
</evidence>
<evidence type="ECO:0000256" key="6">
    <source>
        <dbReference type="ARBA" id="ARBA00022962"/>
    </source>
</evidence>
<dbReference type="PIRSF" id="PIRSF001589">
    <property type="entry name" value="Asn_synthetase_glu-h"/>
    <property type="match status" value="1"/>
</dbReference>
<evidence type="ECO:0000256" key="8">
    <source>
        <dbReference type="PIRSR" id="PIRSR001589-1"/>
    </source>
</evidence>
<evidence type="ECO:0000256" key="4">
    <source>
        <dbReference type="ARBA" id="ARBA00022741"/>
    </source>
</evidence>
<dbReference type="SUPFAM" id="SSF52402">
    <property type="entry name" value="Adenine nucleotide alpha hydrolases-like"/>
    <property type="match status" value="1"/>
</dbReference>
<feature type="binding site" evidence="9">
    <location>
        <position position="105"/>
    </location>
    <ligand>
        <name>L-glutamine</name>
        <dbReference type="ChEBI" id="CHEBI:58359"/>
    </ligand>
</feature>
<comment type="catalytic activity">
    <reaction evidence="7">
        <text>L-aspartate + L-glutamine + ATP + H2O = L-asparagine + L-glutamate + AMP + diphosphate + H(+)</text>
        <dbReference type="Rhea" id="RHEA:12228"/>
        <dbReference type="ChEBI" id="CHEBI:15377"/>
        <dbReference type="ChEBI" id="CHEBI:15378"/>
        <dbReference type="ChEBI" id="CHEBI:29985"/>
        <dbReference type="ChEBI" id="CHEBI:29991"/>
        <dbReference type="ChEBI" id="CHEBI:30616"/>
        <dbReference type="ChEBI" id="CHEBI:33019"/>
        <dbReference type="ChEBI" id="CHEBI:58048"/>
        <dbReference type="ChEBI" id="CHEBI:58359"/>
        <dbReference type="ChEBI" id="CHEBI:456215"/>
        <dbReference type="EC" id="6.3.5.4"/>
    </reaction>
</comment>
<dbReference type="EC" id="6.3.5.4" evidence="3"/>
<proteinExistence type="inferred from homology"/>
<dbReference type="InterPro" id="IPR006426">
    <property type="entry name" value="Asn_synth_AEB"/>
</dbReference>
<dbReference type="InterPro" id="IPR017932">
    <property type="entry name" value="GATase_2_dom"/>
</dbReference>
<keyword evidence="6 8" id="KW-0315">Glutamine amidotransferase</keyword>
<protein>
    <recommendedName>
        <fullName evidence="3">asparagine synthase (glutamine-hydrolyzing)</fullName>
        <ecNumber evidence="3">6.3.5.4</ecNumber>
    </recommendedName>
</protein>
<sequence>MCGIAGCVQHSGIPNELALRNMVHKLAHRGPDAHGLKLFPASDSAPAVALGHRRLSIVDLSSRGAQPMCNETGRIWLTTNGEIYNYRELRYKLEQLGHEFHSDSDSEVILHAYEEWGRDCVNRFKGMFAFAIWNQDTNQLFIARDRWGKKPLHYYLHNGLFLFASELGALLEHPAISRELEPEALSRYLLHEYVPSPFSLIRHAAKLPPGHTLIYQHKHLDIRPYWEIPIPRKRTHAIELTEAQSHLTRTFRSAIQRRLMGDVPVGVFLSGGLDSSAITAHLADIIDPSEIHTFSIGFEEPEFDESSNARLVAQHLGTQHHEARFSAQSMLDILPQALDCLSEPLADPSFFPSYLLSAFARQDITVALGGDGGDELFYGYDPFLALGPAKLAGLIPSPLLRAMHKASFHLRAAPSRPMSFPFRLQHFLKGLTYKGAARQQAWLAAFTPLVQKKLLHPDLLHELKGFDPLRYVDLVCSSRHFSSEYELAAYFYLRFYMVGHILQKVDLASMAHGLEVRCPFLDHYFSARVCSLPPSFKLRRGVRKYLLRRMLAGKVPAQILDQPKKGFGIPLAQWLRGPLKPLLLDTLSEQQLRSDGIFNYSTVQSLISQHLSAQRDNRKELWTLLCFQLWKNKYL</sequence>
<dbReference type="CDD" id="cd01991">
    <property type="entry name" value="Asn_synthase_B_C"/>
    <property type="match status" value="1"/>
</dbReference>
<accession>A0A1T4WRZ8</accession>
<dbReference type="InterPro" id="IPR051786">
    <property type="entry name" value="ASN_synthetase/amidase"/>
</dbReference>
<dbReference type="PANTHER" id="PTHR43284:SF1">
    <property type="entry name" value="ASPARAGINE SYNTHETASE"/>
    <property type="match status" value="1"/>
</dbReference>
<keyword evidence="8" id="KW-0028">Amino-acid biosynthesis</keyword>
<organism evidence="12 13">
    <name type="scientific">Desulfobaculum bizertense DSM 18034</name>
    <dbReference type="NCBI Taxonomy" id="1121442"/>
    <lineage>
        <taxon>Bacteria</taxon>
        <taxon>Pseudomonadati</taxon>
        <taxon>Thermodesulfobacteriota</taxon>
        <taxon>Desulfovibrionia</taxon>
        <taxon>Desulfovibrionales</taxon>
        <taxon>Desulfovibrionaceae</taxon>
        <taxon>Desulfobaculum</taxon>
    </lineage>
</organism>
<keyword evidence="13" id="KW-1185">Reference proteome</keyword>
<dbReference type="InterPro" id="IPR001962">
    <property type="entry name" value="Asn_synthase"/>
</dbReference>
<dbReference type="InterPro" id="IPR014729">
    <property type="entry name" value="Rossmann-like_a/b/a_fold"/>
</dbReference>
<dbReference type="InterPro" id="IPR029055">
    <property type="entry name" value="Ntn_hydrolases_N"/>
</dbReference>
<dbReference type="Gene3D" id="3.40.50.620">
    <property type="entry name" value="HUPs"/>
    <property type="match status" value="1"/>
</dbReference>
<evidence type="ECO:0000259" key="11">
    <source>
        <dbReference type="PROSITE" id="PS51278"/>
    </source>
</evidence>
<dbReference type="GO" id="GO:0005524">
    <property type="term" value="F:ATP binding"/>
    <property type="evidence" value="ECO:0007669"/>
    <property type="project" value="UniProtKB-KW"/>
</dbReference>
<dbReference type="Pfam" id="PF13537">
    <property type="entry name" value="GATase_7"/>
    <property type="match status" value="1"/>
</dbReference>
<evidence type="ECO:0000256" key="2">
    <source>
        <dbReference type="ARBA" id="ARBA00005752"/>
    </source>
</evidence>
<evidence type="ECO:0000256" key="9">
    <source>
        <dbReference type="PIRSR" id="PIRSR001589-2"/>
    </source>
</evidence>
<dbReference type="Proteomes" id="UP000189733">
    <property type="component" value="Unassembled WGS sequence"/>
</dbReference>
<dbReference type="GO" id="GO:0004066">
    <property type="term" value="F:asparagine synthase (glutamine-hydrolyzing) activity"/>
    <property type="evidence" value="ECO:0007669"/>
    <property type="project" value="UniProtKB-EC"/>
</dbReference>